<evidence type="ECO:0008006" key="3">
    <source>
        <dbReference type="Google" id="ProtNLM"/>
    </source>
</evidence>
<comment type="caution">
    <text evidence="1">The sequence shown here is derived from an EMBL/GenBank/DDBJ whole genome shotgun (WGS) entry which is preliminary data.</text>
</comment>
<dbReference type="SUPFAM" id="SSF55781">
    <property type="entry name" value="GAF domain-like"/>
    <property type="match status" value="1"/>
</dbReference>
<accession>A0A0G0JP40</accession>
<feature type="non-terminal residue" evidence="1">
    <location>
        <position position="1"/>
    </location>
</feature>
<dbReference type="STRING" id="1618490.US90_C0023G0012"/>
<dbReference type="Gene3D" id="3.30.450.40">
    <property type="match status" value="1"/>
</dbReference>
<protein>
    <recommendedName>
        <fullName evidence="3">Heat-inducible transcription repressor HrcA</fullName>
    </recommendedName>
</protein>
<gene>
    <name evidence="1" type="ORF">US90_C0023G0012</name>
</gene>
<evidence type="ECO:0000313" key="1">
    <source>
        <dbReference type="EMBL" id="KKQ68537.1"/>
    </source>
</evidence>
<organism evidence="1 2">
    <name type="scientific">Candidatus Shapirobacteria bacterium GW2011_GWE2_38_30</name>
    <dbReference type="NCBI Taxonomy" id="1618490"/>
    <lineage>
        <taxon>Bacteria</taxon>
        <taxon>Candidatus Shapironibacteriota</taxon>
    </lineage>
</organism>
<dbReference type="InterPro" id="IPR029016">
    <property type="entry name" value="GAF-like_dom_sf"/>
</dbReference>
<name>A0A0G0JP40_9BACT</name>
<dbReference type="EMBL" id="LBUT01000023">
    <property type="protein sequence ID" value="KKQ68537.1"/>
    <property type="molecule type" value="Genomic_DNA"/>
</dbReference>
<dbReference type="Proteomes" id="UP000034406">
    <property type="component" value="Unassembled WGS sequence"/>
</dbReference>
<proteinExistence type="predicted"/>
<dbReference type="AlphaFoldDB" id="A0A0G0JP40"/>
<evidence type="ECO:0000313" key="2">
    <source>
        <dbReference type="Proteomes" id="UP000034406"/>
    </source>
</evidence>
<reference evidence="1 2" key="1">
    <citation type="journal article" date="2015" name="Nature">
        <title>rRNA introns, odd ribosomes, and small enigmatic genomes across a large radiation of phyla.</title>
        <authorList>
            <person name="Brown C.T."/>
            <person name="Hug L.A."/>
            <person name="Thomas B.C."/>
            <person name="Sharon I."/>
            <person name="Castelle C.J."/>
            <person name="Singh A."/>
            <person name="Wilkins M.J."/>
            <person name="Williams K.H."/>
            <person name="Banfield J.F."/>
        </authorList>
    </citation>
    <scope>NUCLEOTIDE SEQUENCE [LARGE SCALE GENOMIC DNA]</scope>
</reference>
<sequence length="30" mass="3317">LGVIGPARFHYQQIVPMVDYLAALISDITD</sequence>